<proteinExistence type="predicted"/>
<dbReference type="OrthoDB" id="1400091at2759"/>
<dbReference type="PANTHER" id="PTHR33240">
    <property type="entry name" value="OS08G0508500 PROTEIN"/>
    <property type="match status" value="1"/>
</dbReference>
<evidence type="ECO:0000313" key="1">
    <source>
        <dbReference type="EMBL" id="RDX93632.1"/>
    </source>
</evidence>
<dbReference type="Proteomes" id="UP000257109">
    <property type="component" value="Unassembled WGS sequence"/>
</dbReference>
<feature type="non-terminal residue" evidence="1">
    <location>
        <position position="1"/>
    </location>
</feature>
<dbReference type="EMBL" id="QJKJ01004565">
    <property type="protein sequence ID" value="RDX93632.1"/>
    <property type="molecule type" value="Genomic_DNA"/>
</dbReference>
<keyword evidence="2" id="KW-1185">Reference proteome</keyword>
<name>A0A371GSV6_MUCPR</name>
<dbReference type="PANTHER" id="PTHR33240:SF15">
    <property type="entry name" value="GAG-PRO-LIKE PROTEIN"/>
    <property type="match status" value="1"/>
</dbReference>
<organism evidence="1 2">
    <name type="scientific">Mucuna pruriens</name>
    <name type="common">Velvet bean</name>
    <name type="synonym">Dolichos pruriens</name>
    <dbReference type="NCBI Taxonomy" id="157652"/>
    <lineage>
        <taxon>Eukaryota</taxon>
        <taxon>Viridiplantae</taxon>
        <taxon>Streptophyta</taxon>
        <taxon>Embryophyta</taxon>
        <taxon>Tracheophyta</taxon>
        <taxon>Spermatophyta</taxon>
        <taxon>Magnoliopsida</taxon>
        <taxon>eudicotyledons</taxon>
        <taxon>Gunneridae</taxon>
        <taxon>Pentapetalae</taxon>
        <taxon>rosids</taxon>
        <taxon>fabids</taxon>
        <taxon>Fabales</taxon>
        <taxon>Fabaceae</taxon>
        <taxon>Papilionoideae</taxon>
        <taxon>50 kb inversion clade</taxon>
        <taxon>NPAAA clade</taxon>
        <taxon>indigoferoid/millettioid clade</taxon>
        <taxon>Phaseoleae</taxon>
        <taxon>Mucuna</taxon>
    </lineage>
</organism>
<gene>
    <name evidence="1" type="ORF">CR513_24071</name>
</gene>
<dbReference type="CDD" id="cd00303">
    <property type="entry name" value="retropepsin_like"/>
    <property type="match status" value="1"/>
</dbReference>
<accession>A0A371GSV6</accession>
<sequence length="228" mass="26214">MTPTPVITFNKRDMRYDPHRHDEPMVILVVVAEYKVERVLIDQGSLANILYWSTYMKIGLKPIEMEPCVGKLYGFIGEKVDIRGAVELETTFGEGNHARPISMLYMIVDVEASYNIIMGQPTLNKFGVVVSTYHLCMKYPMGKEADHRVARCCYEDTLRIGSRPTNKPYMNVLDMELDPRCGDERERPLLVEDLKEINISPDPTHKTKIGTTLVQEDESRRISFLREN</sequence>
<dbReference type="AlphaFoldDB" id="A0A371GSV6"/>
<dbReference type="InterPro" id="IPR021109">
    <property type="entry name" value="Peptidase_aspartic_dom_sf"/>
</dbReference>
<comment type="caution">
    <text evidence="1">The sequence shown here is derived from an EMBL/GenBank/DDBJ whole genome shotgun (WGS) entry which is preliminary data.</text>
</comment>
<evidence type="ECO:0000313" key="2">
    <source>
        <dbReference type="Proteomes" id="UP000257109"/>
    </source>
</evidence>
<protein>
    <submittedName>
        <fullName evidence="1">Uncharacterized protein</fullName>
    </submittedName>
</protein>
<reference evidence="1" key="1">
    <citation type="submission" date="2018-05" db="EMBL/GenBank/DDBJ databases">
        <title>Draft genome of Mucuna pruriens seed.</title>
        <authorList>
            <person name="Nnadi N.E."/>
            <person name="Vos R."/>
            <person name="Hasami M.H."/>
            <person name="Devisetty U.K."/>
            <person name="Aguiy J.C."/>
        </authorList>
    </citation>
    <scope>NUCLEOTIDE SEQUENCE [LARGE SCALE GENOMIC DNA]</scope>
    <source>
        <strain evidence="1">JCA_2017</strain>
    </source>
</reference>
<dbReference type="Gene3D" id="2.40.70.10">
    <property type="entry name" value="Acid Proteases"/>
    <property type="match status" value="1"/>
</dbReference>